<feature type="transmembrane region" description="Helical" evidence="6">
    <location>
        <begin position="53"/>
        <end position="75"/>
    </location>
</feature>
<organism evidence="8 9">
    <name type="scientific">Amycolatopsis cihanbeyliensis</name>
    <dbReference type="NCBI Taxonomy" id="1128664"/>
    <lineage>
        <taxon>Bacteria</taxon>
        <taxon>Bacillati</taxon>
        <taxon>Actinomycetota</taxon>
        <taxon>Actinomycetes</taxon>
        <taxon>Pseudonocardiales</taxon>
        <taxon>Pseudonocardiaceae</taxon>
        <taxon>Amycolatopsis</taxon>
    </lineage>
</organism>
<protein>
    <submittedName>
        <fullName evidence="8">Putative copper resistance protein D</fullName>
    </submittedName>
</protein>
<evidence type="ECO:0000256" key="4">
    <source>
        <dbReference type="ARBA" id="ARBA00022989"/>
    </source>
</evidence>
<feature type="transmembrane region" description="Helical" evidence="6">
    <location>
        <begin position="140"/>
        <end position="159"/>
    </location>
</feature>
<evidence type="ECO:0000256" key="6">
    <source>
        <dbReference type="SAM" id="Phobius"/>
    </source>
</evidence>
<feature type="transmembrane region" description="Helical" evidence="6">
    <location>
        <begin position="589"/>
        <end position="610"/>
    </location>
</feature>
<comment type="subcellular location">
    <subcellularLocation>
        <location evidence="1">Cell membrane</location>
        <topology evidence="1">Multi-pass membrane protein</topology>
    </subcellularLocation>
</comment>
<dbReference type="PANTHER" id="PTHR34820">
    <property type="entry name" value="INNER MEMBRANE PROTEIN YEBZ"/>
    <property type="match status" value="1"/>
</dbReference>
<dbReference type="GO" id="GO:0005886">
    <property type="term" value="C:plasma membrane"/>
    <property type="evidence" value="ECO:0007669"/>
    <property type="project" value="UniProtKB-SubCell"/>
</dbReference>
<evidence type="ECO:0000313" key="8">
    <source>
        <dbReference type="EMBL" id="TQJ04608.1"/>
    </source>
</evidence>
<dbReference type="Proteomes" id="UP000320876">
    <property type="component" value="Unassembled WGS sequence"/>
</dbReference>
<evidence type="ECO:0000256" key="3">
    <source>
        <dbReference type="ARBA" id="ARBA00022692"/>
    </source>
</evidence>
<dbReference type="Pfam" id="PF09678">
    <property type="entry name" value="Caa3_CtaG"/>
    <property type="match status" value="1"/>
</dbReference>
<gene>
    <name evidence="8" type="ORF">FB471_4410</name>
</gene>
<dbReference type="InterPro" id="IPR032694">
    <property type="entry name" value="CopC/D"/>
</dbReference>
<feature type="transmembrane region" description="Helical" evidence="6">
    <location>
        <begin position="356"/>
        <end position="373"/>
    </location>
</feature>
<feature type="transmembrane region" description="Helical" evidence="6">
    <location>
        <begin position="265"/>
        <end position="286"/>
    </location>
</feature>
<keyword evidence="9" id="KW-1185">Reference proteome</keyword>
<evidence type="ECO:0000256" key="1">
    <source>
        <dbReference type="ARBA" id="ARBA00004651"/>
    </source>
</evidence>
<dbReference type="InterPro" id="IPR019108">
    <property type="entry name" value="Caa3_assmbl_CtaG-rel"/>
</dbReference>
<comment type="caution">
    <text evidence="8">The sequence shown here is derived from an EMBL/GenBank/DDBJ whole genome shotgun (WGS) entry which is preliminary data.</text>
</comment>
<feature type="transmembrane region" description="Helical" evidence="6">
    <location>
        <begin position="426"/>
        <end position="447"/>
    </location>
</feature>
<feature type="transmembrane region" description="Helical" evidence="6">
    <location>
        <begin position="536"/>
        <end position="557"/>
    </location>
</feature>
<feature type="transmembrane region" description="Helical" evidence="6">
    <location>
        <begin position="468"/>
        <end position="491"/>
    </location>
</feature>
<reference evidence="8 9" key="1">
    <citation type="submission" date="2019-06" db="EMBL/GenBank/DDBJ databases">
        <title>Sequencing the genomes of 1000 actinobacteria strains.</title>
        <authorList>
            <person name="Klenk H.-P."/>
        </authorList>
    </citation>
    <scope>NUCLEOTIDE SEQUENCE [LARGE SCALE GENOMIC DNA]</scope>
    <source>
        <strain evidence="8 9">DSM 45679</strain>
    </source>
</reference>
<evidence type="ECO:0000256" key="5">
    <source>
        <dbReference type="ARBA" id="ARBA00023136"/>
    </source>
</evidence>
<feature type="transmembrane region" description="Helical" evidence="6">
    <location>
        <begin position="197"/>
        <end position="215"/>
    </location>
</feature>
<feature type="transmembrane region" description="Helical" evidence="6">
    <location>
        <begin position="385"/>
        <end position="406"/>
    </location>
</feature>
<feature type="transmembrane region" description="Helical" evidence="6">
    <location>
        <begin position="503"/>
        <end position="524"/>
    </location>
</feature>
<feature type="transmembrane region" description="Helical" evidence="6">
    <location>
        <begin position="235"/>
        <end position="253"/>
    </location>
</feature>
<keyword evidence="5 6" id="KW-0472">Membrane</keyword>
<feature type="transmembrane region" description="Helical" evidence="6">
    <location>
        <begin position="87"/>
        <end position="109"/>
    </location>
</feature>
<evidence type="ECO:0000256" key="2">
    <source>
        <dbReference type="ARBA" id="ARBA00022475"/>
    </source>
</evidence>
<evidence type="ECO:0000259" key="7">
    <source>
        <dbReference type="Pfam" id="PF05425"/>
    </source>
</evidence>
<feature type="transmembrane region" description="Helical" evidence="6">
    <location>
        <begin position="166"/>
        <end position="185"/>
    </location>
</feature>
<dbReference type="GO" id="GO:0006825">
    <property type="term" value="P:copper ion transport"/>
    <property type="evidence" value="ECO:0007669"/>
    <property type="project" value="InterPro"/>
</dbReference>
<keyword evidence="2" id="KW-1003">Cell membrane</keyword>
<dbReference type="OrthoDB" id="5241646at2"/>
<dbReference type="InterPro" id="IPR008457">
    <property type="entry name" value="Cu-R_CopD_dom"/>
</dbReference>
<dbReference type="AlphaFoldDB" id="A0A542DND6"/>
<evidence type="ECO:0000313" key="9">
    <source>
        <dbReference type="Proteomes" id="UP000320876"/>
    </source>
</evidence>
<name>A0A542DND6_AMYCI</name>
<feature type="transmembrane region" description="Helical" evidence="6">
    <location>
        <begin position="12"/>
        <end position="33"/>
    </location>
</feature>
<dbReference type="PANTHER" id="PTHR34820:SF4">
    <property type="entry name" value="INNER MEMBRANE PROTEIN YEBZ"/>
    <property type="match status" value="1"/>
</dbReference>
<feature type="domain" description="Copper resistance protein D" evidence="7">
    <location>
        <begin position="228"/>
        <end position="290"/>
    </location>
</feature>
<sequence length="644" mass="68190">MGSNLRRPILALLAPATVVVVVLTVLVGEAGYLPLGNGDPGRFTSLGTTLLRLVVDVTGALCVGSLAFATFLTPAQRSGWLAADGYAALRTAGAAAAGWACAAAALVVFDAADSVGKPVSEVLSPAKLVGNIEAIAEPKAWLVSFVLVTVVAVAARFVLGWLSTVLLFAVAVFALLPPAVSGHTASGAWHDVATNSLLWHVVAAALWIGTLVALLAHLRRKGAYRELAVRRYRTLAMICWVTLAISGVVNGLTAATPEGLTSTGYGLLTVAKAVLLCALGAVGLLARKRFAAHGGKLALAELALLGLTLGASVGLAHIPPPALLNAAPSVLNTILGYELPLSPTAAILALDWRFDLVLGTVSVLAVAGYLLGVRKLHRRGDRWPVGRTAAWLCGWAAVLVVTSSGLGKYSPGSFSLHMIVHMTLNMLAPVLLALAGPITLAFRALPVAGKGNPAGLREWLVALIHSRVARMLTHPLVVSVVFVGSYYALYFSSLFGDAMLYHWGHQLMNVHFLVVGYLFYWLVIGIDPAPRSLPHLAKLGMLFAAMPFHAFFGVILMNEQSVIAETFYRYLSLPWMEDLLADQRLGGGIAWATGEIPLVIVVIALLAQWARHDERAAQRADRTGDDDLAAYNAMLAKLAERERR</sequence>
<dbReference type="RefSeq" id="WP_142000264.1">
    <property type="nucleotide sequence ID" value="NZ_VFML01000001.1"/>
</dbReference>
<feature type="transmembrane region" description="Helical" evidence="6">
    <location>
        <begin position="298"/>
        <end position="318"/>
    </location>
</feature>
<dbReference type="EMBL" id="VFML01000001">
    <property type="protein sequence ID" value="TQJ04608.1"/>
    <property type="molecule type" value="Genomic_DNA"/>
</dbReference>
<keyword evidence="3 6" id="KW-0812">Transmembrane</keyword>
<keyword evidence="4 6" id="KW-1133">Transmembrane helix</keyword>
<accession>A0A542DND6</accession>
<dbReference type="Pfam" id="PF05425">
    <property type="entry name" value="CopD"/>
    <property type="match status" value="1"/>
</dbReference>
<proteinExistence type="predicted"/>